<keyword evidence="1" id="KW-1185">Reference proteome</keyword>
<sequence length="94" mass="10781">MNGLPRLIETNKHSILTKKILIEVISLSALTKRRKFLFQLPPLTLLNILVKTKAPSGTLFSLFLVHCPKYIEHPSLDHHVLPYVNLFCSQTSRF</sequence>
<reference evidence="2" key="2">
    <citation type="submission" date="2020-10" db="UniProtKB">
        <authorList>
            <consortium name="WormBaseParasite"/>
        </authorList>
    </citation>
    <scope>IDENTIFICATION</scope>
</reference>
<evidence type="ECO:0000313" key="2">
    <source>
        <dbReference type="WBParaSite" id="Pan_g22130.t1"/>
    </source>
</evidence>
<dbReference type="WBParaSite" id="Pan_g22130.t1">
    <property type="protein sequence ID" value="Pan_g22130.t1"/>
    <property type="gene ID" value="Pan_g22130"/>
</dbReference>
<protein>
    <submittedName>
        <fullName evidence="2">Ovule protein</fullName>
    </submittedName>
</protein>
<dbReference type="Proteomes" id="UP000492821">
    <property type="component" value="Unassembled WGS sequence"/>
</dbReference>
<accession>A0A7E4VKZ0</accession>
<reference evidence="1" key="1">
    <citation type="journal article" date="2013" name="Genetics">
        <title>The draft genome and transcriptome of Panagrellus redivivus are shaped by the harsh demands of a free-living lifestyle.</title>
        <authorList>
            <person name="Srinivasan J."/>
            <person name="Dillman A.R."/>
            <person name="Macchietto M.G."/>
            <person name="Heikkinen L."/>
            <person name="Lakso M."/>
            <person name="Fracchia K.M."/>
            <person name="Antoshechkin I."/>
            <person name="Mortazavi A."/>
            <person name="Wong G."/>
            <person name="Sternberg P.W."/>
        </authorList>
    </citation>
    <scope>NUCLEOTIDE SEQUENCE [LARGE SCALE GENOMIC DNA]</scope>
    <source>
        <strain evidence="1">MT8872</strain>
    </source>
</reference>
<evidence type="ECO:0000313" key="1">
    <source>
        <dbReference type="Proteomes" id="UP000492821"/>
    </source>
</evidence>
<proteinExistence type="predicted"/>
<organism evidence="1 2">
    <name type="scientific">Panagrellus redivivus</name>
    <name type="common">Microworm</name>
    <dbReference type="NCBI Taxonomy" id="6233"/>
    <lineage>
        <taxon>Eukaryota</taxon>
        <taxon>Metazoa</taxon>
        <taxon>Ecdysozoa</taxon>
        <taxon>Nematoda</taxon>
        <taxon>Chromadorea</taxon>
        <taxon>Rhabditida</taxon>
        <taxon>Tylenchina</taxon>
        <taxon>Panagrolaimomorpha</taxon>
        <taxon>Panagrolaimoidea</taxon>
        <taxon>Panagrolaimidae</taxon>
        <taxon>Panagrellus</taxon>
    </lineage>
</organism>
<name>A0A7E4VKZ0_PANRE</name>
<dbReference type="AlphaFoldDB" id="A0A7E4VKZ0"/>